<feature type="compositionally biased region" description="Basic and acidic residues" evidence="1">
    <location>
        <begin position="68"/>
        <end position="77"/>
    </location>
</feature>
<evidence type="ECO:0000256" key="1">
    <source>
        <dbReference type="SAM" id="MobiDB-lite"/>
    </source>
</evidence>
<comment type="caution">
    <text evidence="2">The sequence shown here is derived from an EMBL/GenBank/DDBJ whole genome shotgun (WGS) entry which is preliminary data.</text>
</comment>
<proteinExistence type="predicted"/>
<gene>
    <name evidence="2" type="ORF">DJ90_5728</name>
</gene>
<dbReference type="HOGENOM" id="CLU_2634727_0_0_9"/>
<evidence type="ECO:0000313" key="2">
    <source>
        <dbReference type="EMBL" id="KFN11040.1"/>
    </source>
</evidence>
<keyword evidence="3" id="KW-1185">Reference proteome</keyword>
<reference evidence="2 3" key="1">
    <citation type="submission" date="2014-04" db="EMBL/GenBank/DDBJ databases">
        <authorList>
            <person name="Bishop-Lilly K.A."/>
            <person name="Broomall S.M."/>
            <person name="Chain P.S."/>
            <person name="Chertkov O."/>
            <person name="Coyne S.R."/>
            <person name="Daligault H.E."/>
            <person name="Davenport K.W."/>
            <person name="Erkkila T."/>
            <person name="Frey K.G."/>
            <person name="Gibbons H.S."/>
            <person name="Gu W."/>
            <person name="Jaissle J."/>
            <person name="Johnson S.L."/>
            <person name="Koroleva G.I."/>
            <person name="Ladner J.T."/>
            <person name="Lo C.-C."/>
            <person name="Minogue T.D."/>
            <person name="Munk C."/>
            <person name="Palacios G.F."/>
            <person name="Redden C.L."/>
            <person name="Rosenzweig C.N."/>
            <person name="Scholz M.B."/>
            <person name="Teshima H."/>
            <person name="Xu Y."/>
        </authorList>
    </citation>
    <scope>NUCLEOTIDE SEQUENCE [LARGE SCALE GENOMIC DNA]</scope>
    <source>
        <strain evidence="2 3">8244</strain>
    </source>
</reference>
<accession>A0A090ZLA8</accession>
<evidence type="ECO:0000313" key="3">
    <source>
        <dbReference type="Proteomes" id="UP000029278"/>
    </source>
</evidence>
<dbReference type="Proteomes" id="UP000029278">
    <property type="component" value="Unassembled WGS sequence"/>
</dbReference>
<feature type="region of interest" description="Disordered" evidence="1">
    <location>
        <begin position="51"/>
        <end position="77"/>
    </location>
</feature>
<protein>
    <submittedName>
        <fullName evidence="2">Uncharacterized protein</fullName>
    </submittedName>
</protein>
<name>A0A090ZLA8_PAEMA</name>
<feature type="compositionally biased region" description="Gly residues" evidence="1">
    <location>
        <begin position="51"/>
        <end position="64"/>
    </location>
</feature>
<sequence>MAVGGCSLDEFRVIDVRVPAIWAALPVKKNPSQLTLQGFFCRSEAVPNDGLFGGQTGGRPGGLGRFPDGNEHHGNIT</sequence>
<organism evidence="2 3">
    <name type="scientific">Paenibacillus macerans</name>
    <name type="common">Bacillus macerans</name>
    <dbReference type="NCBI Taxonomy" id="44252"/>
    <lineage>
        <taxon>Bacteria</taxon>
        <taxon>Bacillati</taxon>
        <taxon>Bacillota</taxon>
        <taxon>Bacilli</taxon>
        <taxon>Bacillales</taxon>
        <taxon>Paenibacillaceae</taxon>
        <taxon>Paenibacillus</taxon>
    </lineage>
</organism>
<dbReference type="EMBL" id="JMQA01000014">
    <property type="protein sequence ID" value="KFN11040.1"/>
    <property type="molecule type" value="Genomic_DNA"/>
</dbReference>
<dbReference type="AlphaFoldDB" id="A0A090ZLA8"/>